<evidence type="ECO:0000313" key="1">
    <source>
        <dbReference type="EMBL" id="KKN44727.1"/>
    </source>
</evidence>
<organism evidence="1">
    <name type="scientific">marine sediment metagenome</name>
    <dbReference type="NCBI Taxonomy" id="412755"/>
    <lineage>
        <taxon>unclassified sequences</taxon>
        <taxon>metagenomes</taxon>
        <taxon>ecological metagenomes</taxon>
    </lineage>
</organism>
<sequence length="193" mass="21449">MTTTAGVIVTEILRRVRDEAGAGHSRSFALDIISHAQRIINRFTGSVTTTGTLTLRPKKLIYDLTGIFTDALIVTEAAYRGEELVKTNFQFLKNVDISWPRSIQGEPQVFAQIGLDLLLIYPVLVDPATVTLTYIKDLGLIPGEDQDMSLPDHAVPLVSDLSTAVLLIRQRDFKPAVELIQKLQKDLGDYRDE</sequence>
<accession>A0A0F9R617</accession>
<dbReference type="InterPro" id="IPR056209">
    <property type="entry name" value="SU10_adaptor"/>
</dbReference>
<dbReference type="AlphaFoldDB" id="A0A0F9R617"/>
<proteinExistence type="predicted"/>
<protein>
    <submittedName>
        <fullName evidence="1">Uncharacterized protein</fullName>
    </submittedName>
</protein>
<dbReference type="EMBL" id="LAZR01001433">
    <property type="protein sequence ID" value="KKN44727.1"/>
    <property type="molecule type" value="Genomic_DNA"/>
</dbReference>
<reference evidence="1" key="1">
    <citation type="journal article" date="2015" name="Nature">
        <title>Complex archaea that bridge the gap between prokaryotes and eukaryotes.</title>
        <authorList>
            <person name="Spang A."/>
            <person name="Saw J.H."/>
            <person name="Jorgensen S.L."/>
            <person name="Zaremba-Niedzwiedzka K."/>
            <person name="Martijn J."/>
            <person name="Lind A.E."/>
            <person name="van Eijk R."/>
            <person name="Schleper C."/>
            <person name="Guy L."/>
            <person name="Ettema T.J."/>
        </authorList>
    </citation>
    <scope>NUCLEOTIDE SEQUENCE</scope>
</reference>
<name>A0A0F9R617_9ZZZZ</name>
<comment type="caution">
    <text evidence="1">The sequence shown here is derived from an EMBL/GenBank/DDBJ whole genome shotgun (WGS) entry which is preliminary data.</text>
</comment>
<gene>
    <name evidence="1" type="ORF">LCGC14_0690060</name>
</gene>
<dbReference type="Pfam" id="PF24175">
    <property type="entry name" value="SU10_adaptor"/>
    <property type="match status" value="1"/>
</dbReference>